<dbReference type="Proteomes" id="UP001651158">
    <property type="component" value="Unassembled WGS sequence"/>
</dbReference>
<gene>
    <name evidence="1" type="ORF">TcWFU_002958</name>
</gene>
<proteinExistence type="predicted"/>
<comment type="caution">
    <text evidence="1">The sequence shown here is derived from an EMBL/GenBank/DDBJ whole genome shotgun (WGS) entry which is preliminary data.</text>
</comment>
<evidence type="ECO:0000313" key="1">
    <source>
        <dbReference type="EMBL" id="KAL5105726.1"/>
    </source>
</evidence>
<reference evidence="1 2" key="1">
    <citation type="journal article" date="2022" name="Front. Cell. Infect. Microbiol.">
        <title>The Genomes of Two Strains of Taenia crassiceps the Animal Model for the Study of Human Cysticercosis.</title>
        <authorList>
            <person name="Bobes R.J."/>
            <person name="Estrada K."/>
            <person name="Rios-Valencia D.G."/>
            <person name="Calderon-Gallegos A."/>
            <person name="de la Torre P."/>
            <person name="Carrero J.C."/>
            <person name="Sanchez-Flores A."/>
            <person name="Laclette J.P."/>
        </authorList>
    </citation>
    <scope>NUCLEOTIDE SEQUENCE [LARGE SCALE GENOMIC DNA]</scope>
    <source>
        <strain evidence="1">WFUcys</strain>
    </source>
</reference>
<accession>A0ABR4Q7X1</accession>
<evidence type="ECO:0000313" key="2">
    <source>
        <dbReference type="Proteomes" id="UP001651158"/>
    </source>
</evidence>
<name>A0ABR4Q7X1_9CEST</name>
<sequence>MHRTVHHAPCTLPPANSIRTGGILPCANGVWSASLSSHGGGTPHLHLHLRLHLHLHLQMHGVDSDGAASTSADIGAHNWIILLYECTVNSCFITLSCNPLWSSLHNLPTYTFSHCHHRDPSAALSTSGLPVTSSSFSAHA</sequence>
<keyword evidence="2" id="KW-1185">Reference proteome</keyword>
<organism evidence="1 2">
    <name type="scientific">Taenia crassiceps</name>
    <dbReference type="NCBI Taxonomy" id="6207"/>
    <lineage>
        <taxon>Eukaryota</taxon>
        <taxon>Metazoa</taxon>
        <taxon>Spiralia</taxon>
        <taxon>Lophotrochozoa</taxon>
        <taxon>Platyhelminthes</taxon>
        <taxon>Cestoda</taxon>
        <taxon>Eucestoda</taxon>
        <taxon>Cyclophyllidea</taxon>
        <taxon>Taeniidae</taxon>
        <taxon>Taenia</taxon>
    </lineage>
</organism>
<protein>
    <submittedName>
        <fullName evidence="1">Uncharacterized protein</fullName>
    </submittedName>
</protein>
<dbReference type="EMBL" id="JAKROA010000007">
    <property type="protein sequence ID" value="KAL5105726.1"/>
    <property type="molecule type" value="Genomic_DNA"/>
</dbReference>